<protein>
    <recommendedName>
        <fullName evidence="3">DUF3199 family protein</fullName>
    </recommendedName>
</protein>
<gene>
    <name evidence="1" type="ORF">RSA11_04375</name>
</gene>
<proteinExistence type="predicted"/>
<dbReference type="CDD" id="cd08053">
    <property type="entry name" value="Yqbg"/>
    <property type="match status" value="1"/>
</dbReference>
<dbReference type="SUPFAM" id="SSF116915">
    <property type="entry name" value="Hypothetical protein YqbG"/>
    <property type="match status" value="1"/>
</dbReference>
<sequence length="128" mass="14471">MPVITPSELRAYTSFDTVKGRTDQQLTDDIIQAEADIFDYVHHEFPTNEYPTVPIRVKLACKKLAEYYALSALDESAVKGYKSEKIGDYSYTMADSAGLRGKPEITALLEKYVKPVASEVPQVRMRYL</sequence>
<evidence type="ECO:0000313" key="2">
    <source>
        <dbReference type="Proteomes" id="UP000072605"/>
    </source>
</evidence>
<dbReference type="EMBL" id="LDQV01000012">
    <property type="protein sequence ID" value="KTR27905.1"/>
    <property type="molecule type" value="Genomic_DNA"/>
</dbReference>
<dbReference type="RefSeq" id="WP_058713195.1">
    <property type="nucleotide sequence ID" value="NZ_LDQV01000012.1"/>
</dbReference>
<dbReference type="Pfam" id="PF11436">
    <property type="entry name" value="DUF3199"/>
    <property type="match status" value="1"/>
</dbReference>
<dbReference type="Gene3D" id="1.10.3230.10">
    <property type="entry name" value="YqbG-like"/>
    <property type="match status" value="1"/>
</dbReference>
<name>A0AAW3MFL3_9BACL</name>
<evidence type="ECO:0008006" key="3">
    <source>
        <dbReference type="Google" id="ProtNLM"/>
    </source>
</evidence>
<dbReference type="AlphaFoldDB" id="A0AAW3MFL3"/>
<accession>A0AAW3MFL3</accession>
<organism evidence="1 2">
    <name type="scientific">Exiguobacterium indicum</name>
    <dbReference type="NCBI Taxonomy" id="296995"/>
    <lineage>
        <taxon>Bacteria</taxon>
        <taxon>Bacillati</taxon>
        <taxon>Bacillota</taxon>
        <taxon>Bacilli</taxon>
        <taxon>Bacillales</taxon>
        <taxon>Bacillales Family XII. Incertae Sedis</taxon>
        <taxon>Exiguobacterium</taxon>
    </lineage>
</organism>
<dbReference type="InterPro" id="IPR013514">
    <property type="entry name" value="DUF3199_YqbG"/>
</dbReference>
<evidence type="ECO:0000313" key="1">
    <source>
        <dbReference type="EMBL" id="KTR27905.1"/>
    </source>
</evidence>
<dbReference type="Proteomes" id="UP000072605">
    <property type="component" value="Unassembled WGS sequence"/>
</dbReference>
<comment type="caution">
    <text evidence="1">The sequence shown here is derived from an EMBL/GenBank/DDBJ whole genome shotgun (WGS) entry which is preliminary data.</text>
</comment>
<reference evidence="1 2" key="1">
    <citation type="journal article" date="2016" name="Front. Microbiol.">
        <title>Genomic Resource of Rice Seed Associated Bacteria.</title>
        <authorList>
            <person name="Midha S."/>
            <person name="Bansal K."/>
            <person name="Sharma S."/>
            <person name="Kumar N."/>
            <person name="Patil P.P."/>
            <person name="Chaudhry V."/>
            <person name="Patil P.B."/>
        </authorList>
    </citation>
    <scope>NUCLEOTIDE SEQUENCE [LARGE SCALE GENOMIC DNA]</scope>
    <source>
        <strain evidence="1 2">RSA11</strain>
    </source>
</reference>
<dbReference type="InterPro" id="IPR036558">
    <property type="entry name" value="YqbG-like_sf"/>
</dbReference>